<proteinExistence type="predicted"/>
<dbReference type="InterPro" id="IPR029063">
    <property type="entry name" value="SAM-dependent_MTases_sf"/>
</dbReference>
<dbReference type="InterPro" id="IPR041698">
    <property type="entry name" value="Methyltransf_25"/>
</dbReference>
<dbReference type="PROSITE" id="PS51318">
    <property type="entry name" value="TAT"/>
    <property type="match status" value="1"/>
</dbReference>
<evidence type="ECO:0000256" key="1">
    <source>
        <dbReference type="SAM" id="SignalP"/>
    </source>
</evidence>
<dbReference type="EMBL" id="CP051775">
    <property type="protein sequence ID" value="QJE74645.1"/>
    <property type="molecule type" value="Genomic_DNA"/>
</dbReference>
<feature type="domain" description="Methyltransferase" evidence="2">
    <location>
        <begin position="103"/>
        <end position="204"/>
    </location>
</feature>
<evidence type="ECO:0000259" key="2">
    <source>
        <dbReference type="Pfam" id="PF13649"/>
    </source>
</evidence>
<dbReference type="GO" id="GO:0032259">
    <property type="term" value="P:methylation"/>
    <property type="evidence" value="ECO:0007669"/>
    <property type="project" value="UniProtKB-KW"/>
</dbReference>
<dbReference type="KEGG" id="acru:HHL28_17665"/>
<dbReference type="GO" id="GO:0008168">
    <property type="term" value="F:methyltransferase activity"/>
    <property type="evidence" value="ECO:0007669"/>
    <property type="project" value="UniProtKB-KW"/>
</dbReference>
<name>A0A858RB10_9PROT</name>
<organism evidence="3 4">
    <name type="scientific">Aerophototrophica crusticola</name>
    <dbReference type="NCBI Taxonomy" id="1709002"/>
    <lineage>
        <taxon>Bacteria</taxon>
        <taxon>Pseudomonadati</taxon>
        <taxon>Pseudomonadota</taxon>
        <taxon>Alphaproteobacteria</taxon>
        <taxon>Rhodospirillales</taxon>
        <taxon>Rhodospirillaceae</taxon>
        <taxon>Aerophototrophica</taxon>
    </lineage>
</organism>
<gene>
    <name evidence="3" type="ORF">HHL28_17665</name>
</gene>
<dbReference type="Proteomes" id="UP000501891">
    <property type="component" value="Chromosome"/>
</dbReference>
<evidence type="ECO:0000313" key="3">
    <source>
        <dbReference type="EMBL" id="QJE74645.1"/>
    </source>
</evidence>
<protein>
    <submittedName>
        <fullName evidence="3">Class I SAM-dependent methyltransferase</fullName>
    </submittedName>
</protein>
<sequence>MNPTPRRRGALAATGVVLAALLAACAPSPATSTASPATAAVTAPAGVARHLGPAGTPAKAFPKPRRQVAGIVAPTWGEGAHRDRSGEADTLFEAMRLAPGQAVADIGAGSGYHVIRLARRLGPQGTVYAQDIMPDYLDMLSRRLVAAGVPQGTGPGQVALALGEGHDPRLPPGSLDRVLMAHMYHEIEQPFGLLYNLAPALRPGALVAVLEIDRDTARHGTPLDLLTCEFKAVGYRPAGVTRLEDKQRYVALFEAPETPTPPAEIKACRP</sequence>
<evidence type="ECO:0000313" key="4">
    <source>
        <dbReference type="Proteomes" id="UP000501891"/>
    </source>
</evidence>
<accession>A0A858RB10</accession>
<dbReference type="SUPFAM" id="SSF53335">
    <property type="entry name" value="S-adenosyl-L-methionine-dependent methyltransferases"/>
    <property type="match status" value="1"/>
</dbReference>
<dbReference type="PROSITE" id="PS51257">
    <property type="entry name" value="PROKAR_LIPOPROTEIN"/>
    <property type="match status" value="1"/>
</dbReference>
<keyword evidence="1" id="KW-0732">Signal</keyword>
<dbReference type="AlphaFoldDB" id="A0A858RB10"/>
<keyword evidence="4" id="KW-1185">Reference proteome</keyword>
<keyword evidence="3" id="KW-0489">Methyltransferase</keyword>
<dbReference type="Gene3D" id="3.40.50.150">
    <property type="entry name" value="Vaccinia Virus protein VP39"/>
    <property type="match status" value="1"/>
</dbReference>
<keyword evidence="3" id="KW-0808">Transferase</keyword>
<dbReference type="Pfam" id="PF13649">
    <property type="entry name" value="Methyltransf_25"/>
    <property type="match status" value="1"/>
</dbReference>
<dbReference type="InterPro" id="IPR006311">
    <property type="entry name" value="TAT_signal"/>
</dbReference>
<feature type="chain" id="PRO_5032905274" evidence="1">
    <location>
        <begin position="40"/>
        <end position="270"/>
    </location>
</feature>
<reference evidence="3" key="1">
    <citation type="submission" date="2020-04" db="EMBL/GenBank/DDBJ databases">
        <title>A desert anoxygenic phototrophic bacterium fixes CO2 using RubisCO under aerobic conditions.</title>
        <authorList>
            <person name="Tang K."/>
        </authorList>
    </citation>
    <scope>NUCLEOTIDE SEQUENCE [LARGE SCALE GENOMIC DNA]</scope>
    <source>
        <strain evidence="3">MIMtkB3</strain>
    </source>
</reference>
<dbReference type="CDD" id="cd02440">
    <property type="entry name" value="AdoMet_MTases"/>
    <property type="match status" value="1"/>
</dbReference>
<feature type="signal peptide" evidence="1">
    <location>
        <begin position="1"/>
        <end position="39"/>
    </location>
</feature>